<gene>
    <name evidence="7" type="ORF">TeGR_g2720</name>
</gene>
<name>A0ABQ6MW76_9STRA</name>
<dbReference type="Gene3D" id="1.10.220.160">
    <property type="match status" value="1"/>
</dbReference>
<dbReference type="Pfam" id="PF01753">
    <property type="entry name" value="zf-MYND"/>
    <property type="match status" value="1"/>
</dbReference>
<dbReference type="InterPro" id="IPR002893">
    <property type="entry name" value="Znf_MYND"/>
</dbReference>
<reference evidence="7 8" key="1">
    <citation type="journal article" date="2023" name="Commun. Biol.">
        <title>Genome analysis of Parmales, the sister group of diatoms, reveals the evolutionary specialization of diatoms from phago-mixotrophs to photoautotrophs.</title>
        <authorList>
            <person name="Ban H."/>
            <person name="Sato S."/>
            <person name="Yoshikawa S."/>
            <person name="Yamada K."/>
            <person name="Nakamura Y."/>
            <person name="Ichinomiya M."/>
            <person name="Sato N."/>
            <person name="Blanc-Mathieu R."/>
            <person name="Endo H."/>
            <person name="Kuwata A."/>
            <person name="Ogata H."/>
        </authorList>
    </citation>
    <scope>NUCLEOTIDE SEQUENCE [LARGE SCALE GENOMIC DNA]</scope>
</reference>
<evidence type="ECO:0000313" key="8">
    <source>
        <dbReference type="Proteomes" id="UP001165060"/>
    </source>
</evidence>
<dbReference type="InterPro" id="IPR046341">
    <property type="entry name" value="SET_dom_sf"/>
</dbReference>
<dbReference type="SUPFAM" id="SSF82199">
    <property type="entry name" value="SET domain"/>
    <property type="match status" value="1"/>
</dbReference>
<evidence type="ECO:0000259" key="6">
    <source>
        <dbReference type="PROSITE" id="PS50865"/>
    </source>
</evidence>
<sequence length="669" mass="73808">MPEPDPPLLTPSSILDPSTAGWTPGGIRELDSVPKPPSPEKEPEPPTTTTFWDLAEKNELGTSLGADGAEKKDADPGPPAPAPAPPAPPALTMEERALKLKETASAAFSNKDYPMAEKRYTACLSIISSCPPPLPPSLALLRATVLGNQQQCAHLQSKPMSLPLLDDAVASLHPSPLPVAPSLLSSLAAGDFADLPSLLAPPSPSSLYHQALSSLHSSFGFPAVKIYLKALARRALHRSTSLPPLPLPGAAELLRALEDLVAGYLLSLAITAKHVKGCNAADKKFPSQIRASLSKSILSVLSRHADAVEVKECWECGGKDKEHLRCTRCRTALYCDAGCQKGHWKVHRYACFRPIPKDRKVPPPLLFARTEKLTKYIECGHAPEKGHHAVLRSDVKKDQEIIEDESIMRPCLFSDKFSTHCYYCFAELAVPRVPERKDAYRGKLLHLPTHCSDECRDKDEFWEGETNAIVGMKVNPNPIIHLASRLLVKIYKDASLKKRVEGLFFHRDGVTENAWANHKNKAGLLNWFHRRARGTRPDHTFVEVLGEKWLTDLMAKMDNNGFIIQGGPPEHERLGLGVFDTCAILNHSCEPSFCRRFKMEKGQTPKIVVYGLKSAKAGQEACIGYIEANNNTVERRQILWDEYKFLCTCERCKDCTTLPKGYKKMEGGP</sequence>
<accession>A0ABQ6MW76</accession>
<keyword evidence="1" id="KW-0479">Metal-binding</keyword>
<proteinExistence type="predicted"/>
<dbReference type="CDD" id="cd20071">
    <property type="entry name" value="SET_SMYD"/>
    <property type="match status" value="1"/>
</dbReference>
<evidence type="ECO:0000313" key="7">
    <source>
        <dbReference type="EMBL" id="GMI33998.1"/>
    </source>
</evidence>
<dbReference type="EMBL" id="BRYB01001803">
    <property type="protein sequence ID" value="GMI33998.1"/>
    <property type="molecule type" value="Genomic_DNA"/>
</dbReference>
<comment type="caution">
    <text evidence="7">The sequence shown here is derived from an EMBL/GenBank/DDBJ whole genome shotgun (WGS) entry which is preliminary data.</text>
</comment>
<evidence type="ECO:0000256" key="2">
    <source>
        <dbReference type="ARBA" id="ARBA00022771"/>
    </source>
</evidence>
<feature type="domain" description="MYND-type" evidence="6">
    <location>
        <begin position="313"/>
        <end position="351"/>
    </location>
</feature>
<evidence type="ECO:0000256" key="5">
    <source>
        <dbReference type="SAM" id="MobiDB-lite"/>
    </source>
</evidence>
<feature type="compositionally biased region" description="Basic and acidic residues" evidence="5">
    <location>
        <begin position="28"/>
        <end position="44"/>
    </location>
</feature>
<feature type="region of interest" description="Disordered" evidence="5">
    <location>
        <begin position="1"/>
        <end position="90"/>
    </location>
</feature>
<dbReference type="PROSITE" id="PS01360">
    <property type="entry name" value="ZF_MYND_1"/>
    <property type="match status" value="1"/>
</dbReference>
<dbReference type="SUPFAM" id="SSF144232">
    <property type="entry name" value="HIT/MYND zinc finger-like"/>
    <property type="match status" value="1"/>
</dbReference>
<evidence type="ECO:0000256" key="1">
    <source>
        <dbReference type="ARBA" id="ARBA00022723"/>
    </source>
</evidence>
<protein>
    <recommendedName>
        <fullName evidence="6">MYND-type domain-containing protein</fullName>
    </recommendedName>
</protein>
<dbReference type="Gene3D" id="6.10.140.2220">
    <property type="match status" value="2"/>
</dbReference>
<keyword evidence="2 4" id="KW-0863">Zinc-finger</keyword>
<dbReference type="PANTHER" id="PTHR12197">
    <property type="entry name" value="HISTONE-LYSINE N-METHYLTRANSFERASE SMYD"/>
    <property type="match status" value="1"/>
</dbReference>
<evidence type="ECO:0000256" key="3">
    <source>
        <dbReference type="ARBA" id="ARBA00022833"/>
    </source>
</evidence>
<dbReference type="InterPro" id="IPR050869">
    <property type="entry name" value="H3K4_H4K5_MeTrfase"/>
</dbReference>
<dbReference type="PROSITE" id="PS50865">
    <property type="entry name" value="ZF_MYND_2"/>
    <property type="match status" value="1"/>
</dbReference>
<keyword evidence="3" id="KW-0862">Zinc</keyword>
<dbReference type="Proteomes" id="UP001165060">
    <property type="component" value="Unassembled WGS sequence"/>
</dbReference>
<dbReference type="Gene3D" id="2.170.270.10">
    <property type="entry name" value="SET domain"/>
    <property type="match status" value="1"/>
</dbReference>
<organism evidence="7 8">
    <name type="scientific">Tetraparma gracilis</name>
    <dbReference type="NCBI Taxonomy" id="2962635"/>
    <lineage>
        <taxon>Eukaryota</taxon>
        <taxon>Sar</taxon>
        <taxon>Stramenopiles</taxon>
        <taxon>Ochrophyta</taxon>
        <taxon>Bolidophyceae</taxon>
        <taxon>Parmales</taxon>
        <taxon>Triparmaceae</taxon>
        <taxon>Tetraparma</taxon>
    </lineage>
</organism>
<evidence type="ECO:0000256" key="4">
    <source>
        <dbReference type="PROSITE-ProRule" id="PRU00134"/>
    </source>
</evidence>
<dbReference type="PANTHER" id="PTHR12197:SF251">
    <property type="entry name" value="EG:BACR7C10.4 PROTEIN"/>
    <property type="match status" value="1"/>
</dbReference>
<keyword evidence="8" id="KW-1185">Reference proteome</keyword>
<feature type="compositionally biased region" description="Pro residues" evidence="5">
    <location>
        <begin position="76"/>
        <end position="89"/>
    </location>
</feature>